<dbReference type="Proteomes" id="UP001066276">
    <property type="component" value="Chromosome 8"/>
</dbReference>
<name>A0AAV7NCI6_PLEWA</name>
<gene>
    <name evidence="1" type="ORF">NDU88_002046</name>
</gene>
<keyword evidence="2" id="KW-1185">Reference proteome</keyword>
<comment type="caution">
    <text evidence="1">The sequence shown here is derived from an EMBL/GenBank/DDBJ whole genome shotgun (WGS) entry which is preliminary data.</text>
</comment>
<dbReference type="AlphaFoldDB" id="A0AAV7NCI6"/>
<proteinExistence type="predicted"/>
<organism evidence="1 2">
    <name type="scientific">Pleurodeles waltl</name>
    <name type="common">Iberian ribbed newt</name>
    <dbReference type="NCBI Taxonomy" id="8319"/>
    <lineage>
        <taxon>Eukaryota</taxon>
        <taxon>Metazoa</taxon>
        <taxon>Chordata</taxon>
        <taxon>Craniata</taxon>
        <taxon>Vertebrata</taxon>
        <taxon>Euteleostomi</taxon>
        <taxon>Amphibia</taxon>
        <taxon>Batrachia</taxon>
        <taxon>Caudata</taxon>
        <taxon>Salamandroidea</taxon>
        <taxon>Salamandridae</taxon>
        <taxon>Pleurodelinae</taxon>
        <taxon>Pleurodeles</taxon>
    </lineage>
</organism>
<evidence type="ECO:0000313" key="1">
    <source>
        <dbReference type="EMBL" id="KAJ1113805.1"/>
    </source>
</evidence>
<reference evidence="1" key="1">
    <citation type="journal article" date="2022" name="bioRxiv">
        <title>Sequencing and chromosome-scale assembly of the giantPleurodeles waltlgenome.</title>
        <authorList>
            <person name="Brown T."/>
            <person name="Elewa A."/>
            <person name="Iarovenko S."/>
            <person name="Subramanian E."/>
            <person name="Araus A.J."/>
            <person name="Petzold A."/>
            <person name="Susuki M."/>
            <person name="Suzuki K.-i.T."/>
            <person name="Hayashi T."/>
            <person name="Toyoda A."/>
            <person name="Oliveira C."/>
            <person name="Osipova E."/>
            <person name="Leigh N.D."/>
            <person name="Simon A."/>
            <person name="Yun M.H."/>
        </authorList>
    </citation>
    <scope>NUCLEOTIDE SEQUENCE</scope>
    <source>
        <strain evidence="1">20211129_DDA</strain>
        <tissue evidence="1">Liver</tissue>
    </source>
</reference>
<protein>
    <submittedName>
        <fullName evidence="1">Uncharacterized protein</fullName>
    </submittedName>
</protein>
<evidence type="ECO:0000313" key="2">
    <source>
        <dbReference type="Proteomes" id="UP001066276"/>
    </source>
</evidence>
<sequence>MLFVSKCALMDRQNPLGAPKAEKKRMTALTEEPEGPVARSFLEALFTSLQEDLQAIKKDLSSDLQEVCRDLDAVGERDAKLERKEDDRNEEIEWVKQEILHLQALQIELQYHTED</sequence>
<accession>A0AAV7NCI6</accession>
<dbReference type="EMBL" id="JANPWB010000012">
    <property type="protein sequence ID" value="KAJ1113805.1"/>
    <property type="molecule type" value="Genomic_DNA"/>
</dbReference>